<gene>
    <name evidence="2" type="ORF">HCU73_05260</name>
</gene>
<dbReference type="InterPro" id="IPR028992">
    <property type="entry name" value="Hedgehog/Intein_dom"/>
</dbReference>
<dbReference type="Gene3D" id="2.170.16.10">
    <property type="entry name" value="Hedgehog/Intein (Hint) domain"/>
    <property type="match status" value="1"/>
</dbReference>
<proteinExistence type="predicted"/>
<evidence type="ECO:0000313" key="3">
    <source>
        <dbReference type="Proteomes" id="UP000526408"/>
    </source>
</evidence>
<reference evidence="2 3" key="1">
    <citation type="submission" date="2020-04" db="EMBL/GenBank/DDBJ databases">
        <authorList>
            <person name="Yoon J."/>
        </authorList>
    </citation>
    <scope>NUCLEOTIDE SEQUENCE [LARGE SCALE GENOMIC DNA]</scope>
    <source>
        <strain evidence="2 3">KMU-115</strain>
    </source>
</reference>
<name>A0A7X6JYE2_9RHOB</name>
<evidence type="ECO:0000259" key="1">
    <source>
        <dbReference type="Pfam" id="PF13403"/>
    </source>
</evidence>
<accession>A0A7X6JYE2</accession>
<dbReference type="AlphaFoldDB" id="A0A7X6JYE2"/>
<dbReference type="SUPFAM" id="SSF51294">
    <property type="entry name" value="Hedgehog/intein (Hint) domain"/>
    <property type="match status" value="1"/>
</dbReference>
<feature type="domain" description="Hedgehog/Intein (Hint)" evidence="1">
    <location>
        <begin position="106"/>
        <end position="241"/>
    </location>
</feature>
<dbReference type="Proteomes" id="UP000526408">
    <property type="component" value="Unassembled WGS sequence"/>
</dbReference>
<keyword evidence="3" id="KW-1185">Reference proteome</keyword>
<protein>
    <submittedName>
        <fullName evidence="2">Hint domain-containing protein</fullName>
    </submittedName>
</protein>
<sequence>MASYFVSSTAQYSSSTQTLIGAFDDDVILSDGKPGETTFELNEALAHPQTDVQYKGKVVIDGIEYPVFQTGFGSGVYLIASYKPLAEMNFPASLTLPLADTSSFTVCFAAGTGIATPNGERAVETLAIGDGILTADGRCVEVIWIGRQIVQKIFAGDRMMPVRIRAGALGEGLPHGDLTVTADHALILDGLAINAGALVNGSSIDWVPLAELPERVTYYHIETEGHDVILANGAAAETYVDYVGRQAFENYAEYVALYGEERIITEAPWPRISTPRLLPPALKARLGIGQSVALRA</sequence>
<dbReference type="Pfam" id="PF13403">
    <property type="entry name" value="Hint_2"/>
    <property type="match status" value="1"/>
</dbReference>
<dbReference type="EMBL" id="JAAZQQ010000002">
    <property type="protein sequence ID" value="NKX43990.1"/>
    <property type="molecule type" value="Genomic_DNA"/>
</dbReference>
<dbReference type="InterPro" id="IPR036844">
    <property type="entry name" value="Hint_dom_sf"/>
</dbReference>
<organism evidence="2 3">
    <name type="scientific">Roseicyclus persicicus</name>
    <dbReference type="NCBI Taxonomy" id="2650661"/>
    <lineage>
        <taxon>Bacteria</taxon>
        <taxon>Pseudomonadati</taxon>
        <taxon>Pseudomonadota</taxon>
        <taxon>Alphaproteobacteria</taxon>
        <taxon>Rhodobacterales</taxon>
        <taxon>Roseobacteraceae</taxon>
        <taxon>Roseicyclus</taxon>
    </lineage>
</organism>
<evidence type="ECO:0000313" key="2">
    <source>
        <dbReference type="EMBL" id="NKX43990.1"/>
    </source>
</evidence>
<dbReference type="RefSeq" id="WP_168622394.1">
    <property type="nucleotide sequence ID" value="NZ_JAAZQQ010000002.1"/>
</dbReference>
<comment type="caution">
    <text evidence="2">The sequence shown here is derived from an EMBL/GenBank/DDBJ whole genome shotgun (WGS) entry which is preliminary data.</text>
</comment>